<dbReference type="CDD" id="cd07563">
    <property type="entry name" value="Peptidase_S41_IRBP"/>
    <property type="match status" value="1"/>
</dbReference>
<organism evidence="3 4">
    <name type="scientific">Celeribacter arenosi</name>
    <dbReference type="NCBI Taxonomy" id="792649"/>
    <lineage>
        <taxon>Bacteria</taxon>
        <taxon>Pseudomonadati</taxon>
        <taxon>Pseudomonadota</taxon>
        <taxon>Alphaproteobacteria</taxon>
        <taxon>Rhodobacterales</taxon>
        <taxon>Roseobacteraceae</taxon>
        <taxon>Celeribacter</taxon>
    </lineage>
</organism>
<comment type="caution">
    <text evidence="3">The sequence shown here is derived from an EMBL/GenBank/DDBJ whole genome shotgun (WGS) entry which is preliminary data.</text>
</comment>
<feature type="transmembrane region" description="Helical" evidence="1">
    <location>
        <begin position="6"/>
        <end position="30"/>
    </location>
</feature>
<reference evidence="4" key="1">
    <citation type="journal article" date="2019" name="Int. J. Syst. Evol. Microbiol.">
        <title>The Global Catalogue of Microorganisms (GCM) 10K type strain sequencing project: providing services to taxonomists for standard genome sequencing and annotation.</title>
        <authorList>
            <consortium name="The Broad Institute Genomics Platform"/>
            <consortium name="The Broad Institute Genome Sequencing Center for Infectious Disease"/>
            <person name="Wu L."/>
            <person name="Ma J."/>
        </authorList>
    </citation>
    <scope>NUCLEOTIDE SEQUENCE [LARGE SCALE GENOMIC DNA]</scope>
    <source>
        <strain evidence="4">JCM 17190</strain>
    </source>
</reference>
<accession>A0ABP7KD99</accession>
<dbReference type="PANTHER" id="PTHR11261">
    <property type="entry name" value="INTERPHOTORECEPTOR RETINOID-BINDING PROTEIN"/>
    <property type="match status" value="1"/>
</dbReference>
<evidence type="ECO:0000313" key="4">
    <source>
        <dbReference type="Proteomes" id="UP001399917"/>
    </source>
</evidence>
<dbReference type="SUPFAM" id="SSF52096">
    <property type="entry name" value="ClpP/crotonase"/>
    <property type="match status" value="1"/>
</dbReference>
<feature type="domain" description="Tail specific protease" evidence="2">
    <location>
        <begin position="213"/>
        <end position="417"/>
    </location>
</feature>
<gene>
    <name evidence="3" type="ORF">GCM10022404_24570</name>
</gene>
<evidence type="ECO:0000259" key="2">
    <source>
        <dbReference type="SMART" id="SM00245"/>
    </source>
</evidence>
<dbReference type="EMBL" id="BAABDF010000007">
    <property type="protein sequence ID" value="GAA3873805.1"/>
    <property type="molecule type" value="Genomic_DNA"/>
</dbReference>
<sequence length="441" mass="48381">MPLSRVLAITLRLIAMSLGLAAVVLAALWYPSRPPKEMRGIWESEGYGLVFDVSPFVIRIHEISPVSCLPWQSFPAHLGLARTLAGYDMSVVDGQLRVEVSDIINDVTAVKRDGLPSQCLQGRPAGPRETYDVFWQTLATYYPFFDLHGIDWDARRDRALADIGESYDPAVLVRVLKESLSGIEDRHVNLITPEGDYTPKVAAEWDKDARDFWQVSDSYLVSARQIVETGGIRHGWLDGDIAYMAFHHMETEPSLADQQVDEAQRIVAGLAAVYANAAGVIIDNRFNNGGSDAVALIYAGLFSGADWSAGTKVTQIAPGVFTPPTEVIARGAPSPLTVPVVVMNSRETVSAGEIFALALRELPQVRLIGENTNGSLSDMMVRDLPNGWQFTLSHQVYRNPDGVIFESSGIPPHETYAFDVDGFLEGRDTLLEHAQAMLSPD</sequence>
<keyword evidence="4" id="KW-1185">Reference proteome</keyword>
<dbReference type="PANTHER" id="PTHR11261:SF3">
    <property type="entry name" value="RETINOL-BINDING PROTEIN 3"/>
    <property type="match status" value="1"/>
</dbReference>
<keyword evidence="1" id="KW-1133">Transmembrane helix</keyword>
<keyword evidence="1" id="KW-0472">Membrane</keyword>
<protein>
    <submittedName>
        <fullName evidence="3">S41 family peptidase</fullName>
    </submittedName>
</protein>
<dbReference type="InterPro" id="IPR029045">
    <property type="entry name" value="ClpP/crotonase-like_dom_sf"/>
</dbReference>
<dbReference type="SMART" id="SM00245">
    <property type="entry name" value="TSPc"/>
    <property type="match status" value="1"/>
</dbReference>
<dbReference type="Gene3D" id="3.90.226.10">
    <property type="entry name" value="2-enoyl-CoA Hydratase, Chain A, domain 1"/>
    <property type="match status" value="1"/>
</dbReference>
<dbReference type="Pfam" id="PF03572">
    <property type="entry name" value="Peptidase_S41"/>
    <property type="match status" value="1"/>
</dbReference>
<keyword evidence="1" id="KW-0812">Transmembrane</keyword>
<proteinExistence type="predicted"/>
<dbReference type="Proteomes" id="UP001399917">
    <property type="component" value="Unassembled WGS sequence"/>
</dbReference>
<evidence type="ECO:0000256" key="1">
    <source>
        <dbReference type="SAM" id="Phobius"/>
    </source>
</evidence>
<name>A0ABP7KD99_9RHOB</name>
<evidence type="ECO:0000313" key="3">
    <source>
        <dbReference type="EMBL" id="GAA3873805.1"/>
    </source>
</evidence>
<dbReference type="Gene3D" id="3.30.750.44">
    <property type="match status" value="1"/>
</dbReference>
<dbReference type="InterPro" id="IPR005151">
    <property type="entry name" value="Tail-specific_protease"/>
</dbReference>
<dbReference type="RefSeq" id="WP_344847513.1">
    <property type="nucleotide sequence ID" value="NZ_BAABDF010000007.1"/>
</dbReference>